<name>A0A6P1NH20_9PROT</name>
<dbReference type="Proteomes" id="UP000463975">
    <property type="component" value="Chromosome"/>
</dbReference>
<dbReference type="PANTHER" id="PTHR11706:SF33">
    <property type="entry name" value="NATURAL RESISTANCE-ASSOCIATED MACROPHAGE PROTEIN 2"/>
    <property type="match status" value="1"/>
</dbReference>
<feature type="transmembrane region" description="Helical" evidence="7">
    <location>
        <begin position="59"/>
        <end position="82"/>
    </location>
</feature>
<dbReference type="KEGG" id="bomb:GT348_08005"/>
<evidence type="ECO:0000313" key="8">
    <source>
        <dbReference type="EMBL" id="QHI96177.1"/>
    </source>
</evidence>
<dbReference type="GO" id="GO:0015086">
    <property type="term" value="F:cadmium ion transmembrane transporter activity"/>
    <property type="evidence" value="ECO:0007669"/>
    <property type="project" value="TreeGrafter"/>
</dbReference>
<comment type="subcellular location">
    <subcellularLocation>
        <location evidence="7">Cell membrane</location>
        <topology evidence="7">Multi-pass membrane protein</topology>
    </subcellularLocation>
    <subcellularLocation>
        <location evidence="1">Membrane</location>
        <topology evidence="1">Multi-pass membrane protein</topology>
    </subcellularLocation>
</comment>
<feature type="transmembrane region" description="Helical" evidence="7">
    <location>
        <begin position="131"/>
        <end position="155"/>
    </location>
</feature>
<keyword evidence="7" id="KW-0406">Ion transport</keyword>
<evidence type="ECO:0000256" key="6">
    <source>
        <dbReference type="ARBA" id="ARBA00023136"/>
    </source>
</evidence>
<keyword evidence="6 7" id="KW-0472">Membrane</keyword>
<evidence type="ECO:0000256" key="2">
    <source>
        <dbReference type="ARBA" id="ARBA00022448"/>
    </source>
</evidence>
<protein>
    <recommendedName>
        <fullName evidence="7">Divalent metal cation transporter MntH</fullName>
    </recommendedName>
</protein>
<dbReference type="Pfam" id="PF01566">
    <property type="entry name" value="Nramp"/>
    <property type="match status" value="1"/>
</dbReference>
<reference evidence="8 9" key="1">
    <citation type="submission" date="2020-01" db="EMBL/GenBank/DDBJ databases">
        <title>Genome sequencing of strain KACC 21507.</title>
        <authorList>
            <person name="Heo J."/>
            <person name="Kim S.-J."/>
            <person name="Kim J.-S."/>
            <person name="Hong S.-B."/>
            <person name="Kwon S.-W."/>
        </authorList>
    </citation>
    <scope>NUCLEOTIDE SEQUENCE [LARGE SCALE GENOMIC DNA]</scope>
    <source>
        <strain evidence="8 9">KACC 21507</strain>
    </source>
</reference>
<keyword evidence="4 7" id="KW-0769">Symport</keyword>
<feature type="transmembrane region" description="Helical" evidence="7">
    <location>
        <begin position="167"/>
        <end position="190"/>
    </location>
</feature>
<feature type="transmembrane region" description="Helical" evidence="7">
    <location>
        <begin position="299"/>
        <end position="326"/>
    </location>
</feature>
<gene>
    <name evidence="7 8" type="primary">mntH</name>
    <name evidence="8" type="ORF">GT348_08005</name>
</gene>
<keyword evidence="5 7" id="KW-1133">Transmembrane helix</keyword>
<evidence type="ECO:0000313" key="9">
    <source>
        <dbReference type="Proteomes" id="UP000463975"/>
    </source>
</evidence>
<keyword evidence="7" id="KW-1003">Cell membrane</keyword>
<dbReference type="GO" id="GO:0015293">
    <property type="term" value="F:symporter activity"/>
    <property type="evidence" value="ECO:0007669"/>
    <property type="project" value="UniProtKB-UniRule"/>
</dbReference>
<feature type="transmembrane region" description="Helical" evidence="7">
    <location>
        <begin position="25"/>
        <end position="44"/>
    </location>
</feature>
<dbReference type="HAMAP" id="MF_00221">
    <property type="entry name" value="NRAMP"/>
    <property type="match status" value="1"/>
</dbReference>
<dbReference type="GO" id="GO:0005886">
    <property type="term" value="C:plasma membrane"/>
    <property type="evidence" value="ECO:0007669"/>
    <property type="project" value="UniProtKB-SubCell"/>
</dbReference>
<evidence type="ECO:0000256" key="4">
    <source>
        <dbReference type="ARBA" id="ARBA00022847"/>
    </source>
</evidence>
<evidence type="ECO:0000256" key="1">
    <source>
        <dbReference type="ARBA" id="ARBA00004141"/>
    </source>
</evidence>
<evidence type="ECO:0000256" key="3">
    <source>
        <dbReference type="ARBA" id="ARBA00022692"/>
    </source>
</evidence>
<dbReference type="InterPro" id="IPR001046">
    <property type="entry name" value="NRAMP_fam"/>
</dbReference>
<dbReference type="NCBIfam" id="NF037982">
    <property type="entry name" value="Nramp_1"/>
    <property type="match status" value="1"/>
</dbReference>
<keyword evidence="9" id="KW-1185">Reference proteome</keyword>
<dbReference type="EMBL" id="CP047652">
    <property type="protein sequence ID" value="QHI96177.1"/>
    <property type="molecule type" value="Genomic_DNA"/>
</dbReference>
<feature type="transmembrane region" description="Helical" evidence="7">
    <location>
        <begin position="372"/>
        <end position="397"/>
    </location>
</feature>
<dbReference type="NCBIfam" id="NF001923">
    <property type="entry name" value="PRK00701.1"/>
    <property type="match status" value="1"/>
</dbReference>
<sequence>MAERMRDNDRQDPSLVAIPGQKASVLKRFLAFVGPGYMVAVGYMDPGNWATDLQGGAQFGYVLLFVILLSNLMAVLLQVLAARLGIATGYDLAQACRAWLPRWVNIPLWLACELAIIACDLAEVIGTAVALNLLFGFSLLVGTCISVIDAFLVLLLMRFGFRALEAFVIVLLAIIGVCFGIQLIASSPSIGAVFKGFLPSSQIVMNPEMLYIAIGIVGATVMPHNLYLHSSLVQSRAYKRNIKGRLEAIKWASWDSTIALTFALGINAAILIVSAAAFHGTEHQDVAEISDAWRLLSPVLGFGLASTLFAIALLAAGTNSTVTGTLAGQIIMEGFLHLRFPYWVRRIITRGLAIIPVIFFIMYYGQGKIGSLLVFSQIILSMQLPFAVIPLVIFVSSKKKMKNFVLSPFWVGVSWLVACLIVVLNAKLFIDMVV</sequence>
<evidence type="ECO:0000256" key="5">
    <source>
        <dbReference type="ARBA" id="ARBA00022989"/>
    </source>
</evidence>
<feature type="transmembrane region" description="Helical" evidence="7">
    <location>
        <begin position="103"/>
        <end position="125"/>
    </location>
</feature>
<dbReference type="GO" id="GO:0005384">
    <property type="term" value="F:manganese ion transmembrane transporter activity"/>
    <property type="evidence" value="ECO:0007669"/>
    <property type="project" value="TreeGrafter"/>
</dbReference>
<feature type="transmembrane region" description="Helical" evidence="7">
    <location>
        <begin position="409"/>
        <end position="430"/>
    </location>
</feature>
<dbReference type="AlphaFoldDB" id="A0A6P1NH20"/>
<dbReference type="PRINTS" id="PR00447">
    <property type="entry name" value="NATRESASSCMP"/>
</dbReference>
<proteinExistence type="inferred from homology"/>
<accession>A0A6P1NH20</accession>
<keyword evidence="2 7" id="KW-0813">Transport</keyword>
<dbReference type="RefSeq" id="WP_160619250.1">
    <property type="nucleotide sequence ID" value="NZ_CP047652.1"/>
</dbReference>
<feature type="transmembrane region" description="Helical" evidence="7">
    <location>
        <begin position="347"/>
        <end position="366"/>
    </location>
</feature>
<comment type="function">
    <text evidence="7">H(+)-stimulated, divalent metal cation uptake system.</text>
</comment>
<organism evidence="8 9">
    <name type="scientific">Aristophania vespae</name>
    <dbReference type="NCBI Taxonomy" id="2697033"/>
    <lineage>
        <taxon>Bacteria</taxon>
        <taxon>Pseudomonadati</taxon>
        <taxon>Pseudomonadota</taxon>
        <taxon>Alphaproteobacteria</taxon>
        <taxon>Acetobacterales</taxon>
        <taxon>Acetobacteraceae</taxon>
        <taxon>Aristophania</taxon>
    </lineage>
</organism>
<comment type="similarity">
    <text evidence="7">Belongs to the NRAMP family.</text>
</comment>
<evidence type="ECO:0000256" key="7">
    <source>
        <dbReference type="HAMAP-Rule" id="MF_00221"/>
    </source>
</evidence>
<dbReference type="NCBIfam" id="TIGR01197">
    <property type="entry name" value="nramp"/>
    <property type="match status" value="1"/>
</dbReference>
<feature type="transmembrane region" description="Helical" evidence="7">
    <location>
        <begin position="251"/>
        <end position="279"/>
    </location>
</feature>
<dbReference type="GO" id="GO:0046872">
    <property type="term" value="F:metal ion binding"/>
    <property type="evidence" value="ECO:0007669"/>
    <property type="project" value="UniProtKB-UniRule"/>
</dbReference>
<dbReference type="PANTHER" id="PTHR11706">
    <property type="entry name" value="SOLUTE CARRIER PROTEIN FAMILY 11 MEMBER"/>
    <property type="match status" value="1"/>
</dbReference>
<feature type="transmembrane region" description="Helical" evidence="7">
    <location>
        <begin position="210"/>
        <end position="230"/>
    </location>
</feature>
<keyword evidence="3 7" id="KW-0812">Transmembrane</keyword>
<dbReference type="GO" id="GO:0034755">
    <property type="term" value="P:iron ion transmembrane transport"/>
    <property type="evidence" value="ECO:0007669"/>
    <property type="project" value="TreeGrafter"/>
</dbReference>